<dbReference type="GeneID" id="36546190"/>
<proteinExistence type="predicted"/>
<dbReference type="RefSeq" id="XP_024696233.1">
    <property type="nucleotide sequence ID" value="XM_024838666.1"/>
</dbReference>
<comment type="caution">
    <text evidence="2">The sequence shown here is derived from an EMBL/GenBank/DDBJ whole genome shotgun (WGS) entry which is preliminary data.</text>
</comment>
<dbReference type="AlphaFoldDB" id="A0A2I1DCN0"/>
<feature type="signal peptide" evidence="1">
    <location>
        <begin position="1"/>
        <end position="20"/>
    </location>
</feature>
<evidence type="ECO:0000313" key="2">
    <source>
        <dbReference type="EMBL" id="PKY07639.1"/>
    </source>
</evidence>
<sequence>MKTTLGLGFLLLATGPLVSAAVEPQGNSVECWNRMCRTTCYPSSDYRHGIPSGLKVKDGEKQNWCYLKVGNWNEKGETKFCSRHRCTNLDPHNECLDKDDDPILGGCGVNGS</sequence>
<evidence type="ECO:0000313" key="3">
    <source>
        <dbReference type="Proteomes" id="UP000234254"/>
    </source>
</evidence>
<feature type="chain" id="PRO_5014155771" evidence="1">
    <location>
        <begin position="21"/>
        <end position="112"/>
    </location>
</feature>
<dbReference type="EMBL" id="MSFM01000002">
    <property type="protein sequence ID" value="PKY07639.1"/>
    <property type="molecule type" value="Genomic_DNA"/>
</dbReference>
<keyword evidence="1" id="KW-0732">Signal</keyword>
<evidence type="ECO:0000256" key="1">
    <source>
        <dbReference type="SAM" id="SignalP"/>
    </source>
</evidence>
<dbReference type="Proteomes" id="UP000234254">
    <property type="component" value="Unassembled WGS sequence"/>
</dbReference>
<dbReference type="VEuPathDB" id="FungiDB:P168DRAFT_302525"/>
<keyword evidence="3" id="KW-1185">Reference proteome</keyword>
<dbReference type="OrthoDB" id="4405836at2759"/>
<protein>
    <submittedName>
        <fullName evidence="2">Uncharacterized protein</fullName>
    </submittedName>
</protein>
<gene>
    <name evidence="2" type="ORF">P168DRAFT_302525</name>
</gene>
<name>A0A2I1DCN0_ASPC2</name>
<accession>A0A2I1DCN0</accession>
<organism evidence="2 3">
    <name type="scientific">Aspergillus campestris (strain IBT 28561)</name>
    <dbReference type="NCBI Taxonomy" id="1392248"/>
    <lineage>
        <taxon>Eukaryota</taxon>
        <taxon>Fungi</taxon>
        <taxon>Dikarya</taxon>
        <taxon>Ascomycota</taxon>
        <taxon>Pezizomycotina</taxon>
        <taxon>Eurotiomycetes</taxon>
        <taxon>Eurotiomycetidae</taxon>
        <taxon>Eurotiales</taxon>
        <taxon>Aspergillaceae</taxon>
        <taxon>Aspergillus</taxon>
        <taxon>Aspergillus subgen. Circumdati</taxon>
    </lineage>
</organism>
<reference evidence="2" key="1">
    <citation type="submission" date="2016-12" db="EMBL/GenBank/DDBJ databases">
        <title>The genomes of Aspergillus section Nigri reveals drivers in fungal speciation.</title>
        <authorList>
            <consortium name="DOE Joint Genome Institute"/>
            <person name="Vesth T.C."/>
            <person name="Nybo J."/>
            <person name="Theobald S."/>
            <person name="Brandl J."/>
            <person name="Frisvad J.C."/>
            <person name="Nielsen K.F."/>
            <person name="Lyhne E.K."/>
            <person name="Kogle M.E."/>
            <person name="Kuo A."/>
            <person name="Riley R."/>
            <person name="Clum A."/>
            <person name="Nolan M."/>
            <person name="Lipzen A."/>
            <person name="Salamov A."/>
            <person name="Henrissat B."/>
            <person name="Wiebenga A."/>
            <person name="De vries R.P."/>
            <person name="Grigoriev I.V."/>
            <person name="Mortensen U.H."/>
            <person name="Andersen M.R."/>
            <person name="Baker S.E."/>
        </authorList>
    </citation>
    <scope>NUCLEOTIDE SEQUENCE</scope>
    <source>
        <strain evidence="2">IBT 28561</strain>
    </source>
</reference>